<dbReference type="EMBL" id="CAKMRJ010002777">
    <property type="protein sequence ID" value="CAH1429439.1"/>
    <property type="molecule type" value="Genomic_DNA"/>
</dbReference>
<organism evidence="2 3">
    <name type="scientific">Lactuca virosa</name>
    <dbReference type="NCBI Taxonomy" id="75947"/>
    <lineage>
        <taxon>Eukaryota</taxon>
        <taxon>Viridiplantae</taxon>
        <taxon>Streptophyta</taxon>
        <taxon>Embryophyta</taxon>
        <taxon>Tracheophyta</taxon>
        <taxon>Spermatophyta</taxon>
        <taxon>Magnoliopsida</taxon>
        <taxon>eudicotyledons</taxon>
        <taxon>Gunneridae</taxon>
        <taxon>Pentapetalae</taxon>
        <taxon>asterids</taxon>
        <taxon>campanulids</taxon>
        <taxon>Asterales</taxon>
        <taxon>Asteraceae</taxon>
        <taxon>Cichorioideae</taxon>
        <taxon>Cichorieae</taxon>
        <taxon>Lactucinae</taxon>
        <taxon>Lactuca</taxon>
    </lineage>
</organism>
<protein>
    <submittedName>
        <fullName evidence="2">Uncharacterized protein</fullName>
    </submittedName>
</protein>
<reference evidence="2 3" key="1">
    <citation type="submission" date="2022-01" db="EMBL/GenBank/DDBJ databases">
        <authorList>
            <person name="Xiong W."/>
            <person name="Schranz E."/>
        </authorList>
    </citation>
    <scope>NUCLEOTIDE SEQUENCE [LARGE SCALE GENOMIC DNA]</scope>
</reference>
<evidence type="ECO:0000256" key="1">
    <source>
        <dbReference type="SAM" id="SignalP"/>
    </source>
</evidence>
<name>A0AAU9MZ80_9ASTR</name>
<feature type="chain" id="PRO_5043762332" evidence="1">
    <location>
        <begin position="22"/>
        <end position="66"/>
    </location>
</feature>
<evidence type="ECO:0000313" key="3">
    <source>
        <dbReference type="Proteomes" id="UP001157418"/>
    </source>
</evidence>
<dbReference type="Proteomes" id="UP001157418">
    <property type="component" value="Unassembled WGS sequence"/>
</dbReference>
<sequence>MKKRFWVRRIIRSLVMRIYVSLQVSVWCKNRKIVNNEIGKDMRLVECLAARRKMQCECLIIYFRGL</sequence>
<keyword evidence="1" id="KW-0732">Signal</keyword>
<accession>A0AAU9MZ80</accession>
<proteinExistence type="predicted"/>
<keyword evidence="3" id="KW-1185">Reference proteome</keyword>
<evidence type="ECO:0000313" key="2">
    <source>
        <dbReference type="EMBL" id="CAH1429439.1"/>
    </source>
</evidence>
<feature type="signal peptide" evidence="1">
    <location>
        <begin position="1"/>
        <end position="21"/>
    </location>
</feature>
<gene>
    <name evidence="2" type="ORF">LVIROSA_LOCUS16300</name>
</gene>
<comment type="caution">
    <text evidence="2">The sequence shown here is derived from an EMBL/GenBank/DDBJ whole genome shotgun (WGS) entry which is preliminary data.</text>
</comment>
<dbReference type="AlphaFoldDB" id="A0AAU9MZ80"/>